<dbReference type="Gene3D" id="3.40.50.300">
    <property type="entry name" value="P-loop containing nucleotide triphosphate hydrolases"/>
    <property type="match status" value="2"/>
</dbReference>
<keyword evidence="2 6" id="KW-0378">Hydrolase</keyword>
<keyword evidence="4 6" id="KW-0067">ATP-binding</keyword>
<evidence type="ECO:0000256" key="5">
    <source>
        <dbReference type="ARBA" id="ARBA00022884"/>
    </source>
</evidence>
<dbReference type="InterPro" id="IPR027417">
    <property type="entry name" value="P-loop_NTPase"/>
</dbReference>
<dbReference type="Proteomes" id="UP000092321">
    <property type="component" value="Unassembled WGS sequence"/>
</dbReference>
<comment type="catalytic activity">
    <reaction evidence="6">
        <text>ATP + H2O = ADP + phosphate + H(+)</text>
        <dbReference type="Rhea" id="RHEA:13065"/>
        <dbReference type="ChEBI" id="CHEBI:15377"/>
        <dbReference type="ChEBI" id="CHEBI:15378"/>
        <dbReference type="ChEBI" id="CHEBI:30616"/>
        <dbReference type="ChEBI" id="CHEBI:43474"/>
        <dbReference type="ChEBI" id="CHEBI:456216"/>
        <dbReference type="EC" id="3.6.4.13"/>
    </reaction>
</comment>
<dbReference type="GO" id="GO:0070013">
    <property type="term" value="C:intracellular organelle lumen"/>
    <property type="evidence" value="ECO:0007669"/>
    <property type="project" value="UniProtKB-ARBA"/>
</dbReference>
<comment type="similarity">
    <text evidence="6">Belongs to the DEAD box helicase family.</text>
</comment>
<dbReference type="EMBL" id="LXPE01000056">
    <property type="protein sequence ID" value="OBA25666.1"/>
    <property type="molecule type" value="Genomic_DNA"/>
</dbReference>
<comment type="caution">
    <text evidence="9">The sequence shown here is derived from an EMBL/GenBank/DDBJ whole genome shotgun (WGS) entry which is preliminary data.</text>
</comment>
<reference evidence="10" key="1">
    <citation type="journal article" date="2016" name="Proc. Natl. Acad. Sci. U.S.A.">
        <title>Comparative genomics of biotechnologically important yeasts.</title>
        <authorList>
            <person name="Riley R."/>
            <person name="Haridas S."/>
            <person name="Wolfe K.H."/>
            <person name="Lopes M.R."/>
            <person name="Hittinger C.T."/>
            <person name="Goeker M."/>
            <person name="Salamov A.A."/>
            <person name="Wisecaver J.H."/>
            <person name="Long T.M."/>
            <person name="Calvey C.H."/>
            <person name="Aerts A.L."/>
            <person name="Barry K.W."/>
            <person name="Choi C."/>
            <person name="Clum A."/>
            <person name="Coughlan A.Y."/>
            <person name="Deshpande S."/>
            <person name="Douglass A.P."/>
            <person name="Hanson S.J."/>
            <person name="Klenk H.-P."/>
            <person name="LaButti K.M."/>
            <person name="Lapidus A."/>
            <person name="Lindquist E.A."/>
            <person name="Lipzen A.M."/>
            <person name="Meier-Kolthoff J.P."/>
            <person name="Ohm R.A."/>
            <person name="Otillar R.P."/>
            <person name="Pangilinan J.L."/>
            <person name="Peng Y."/>
            <person name="Rokas A."/>
            <person name="Rosa C.A."/>
            <person name="Scheuner C."/>
            <person name="Sibirny A.A."/>
            <person name="Slot J.C."/>
            <person name="Stielow J.B."/>
            <person name="Sun H."/>
            <person name="Kurtzman C.P."/>
            <person name="Blackwell M."/>
            <person name="Grigoriev I.V."/>
            <person name="Jeffries T.W."/>
        </authorList>
    </citation>
    <scope>NUCLEOTIDE SEQUENCE [LARGE SCALE GENOMIC DNA]</scope>
    <source>
        <strain evidence="10">NRRL Y-1626</strain>
    </source>
</reference>
<comment type="function">
    <text evidence="6">RNA helicase.</text>
</comment>
<comment type="domain">
    <text evidence="6">The Q motif is unique to and characteristic of the DEAD box family of RNA helicases and controls ATP binding and hydrolysis.</text>
</comment>
<dbReference type="Pfam" id="PF00270">
    <property type="entry name" value="DEAD"/>
    <property type="match status" value="1"/>
</dbReference>
<feature type="domain" description="Helicase C-terminal" evidence="8">
    <location>
        <begin position="470"/>
        <end position="682"/>
    </location>
</feature>
<organism evidence="9 10">
    <name type="scientific">Hanseniaspora valbyensis NRRL Y-1626</name>
    <dbReference type="NCBI Taxonomy" id="766949"/>
    <lineage>
        <taxon>Eukaryota</taxon>
        <taxon>Fungi</taxon>
        <taxon>Dikarya</taxon>
        <taxon>Ascomycota</taxon>
        <taxon>Saccharomycotina</taxon>
        <taxon>Saccharomycetes</taxon>
        <taxon>Saccharomycodales</taxon>
        <taxon>Saccharomycodaceae</taxon>
        <taxon>Hanseniaspora</taxon>
    </lineage>
</organism>
<evidence type="ECO:0000256" key="6">
    <source>
        <dbReference type="RuleBase" id="RU365068"/>
    </source>
</evidence>
<dbReference type="Pfam" id="PF00271">
    <property type="entry name" value="Helicase_C"/>
    <property type="match status" value="1"/>
</dbReference>
<keyword evidence="3 6" id="KW-0347">Helicase</keyword>
<feature type="domain" description="Helicase ATP-binding" evidence="7">
    <location>
        <begin position="222"/>
        <end position="416"/>
    </location>
</feature>
<dbReference type="PROSITE" id="PS51192">
    <property type="entry name" value="HELICASE_ATP_BIND_1"/>
    <property type="match status" value="1"/>
</dbReference>
<keyword evidence="10" id="KW-1185">Reference proteome</keyword>
<evidence type="ECO:0000313" key="9">
    <source>
        <dbReference type="EMBL" id="OBA25666.1"/>
    </source>
</evidence>
<evidence type="ECO:0000256" key="2">
    <source>
        <dbReference type="ARBA" id="ARBA00022801"/>
    </source>
</evidence>
<evidence type="ECO:0000256" key="1">
    <source>
        <dbReference type="ARBA" id="ARBA00022741"/>
    </source>
</evidence>
<evidence type="ECO:0000313" key="10">
    <source>
        <dbReference type="Proteomes" id="UP000092321"/>
    </source>
</evidence>
<dbReference type="InterPro" id="IPR001650">
    <property type="entry name" value="Helicase_C-like"/>
</dbReference>
<name>A0A1B7TAA1_9ASCO</name>
<dbReference type="GO" id="GO:0016787">
    <property type="term" value="F:hydrolase activity"/>
    <property type="evidence" value="ECO:0007669"/>
    <property type="project" value="UniProtKB-KW"/>
</dbReference>
<keyword evidence="5 6" id="KW-0694">RNA-binding</keyword>
<dbReference type="AlphaFoldDB" id="A0A1B7TAA1"/>
<accession>A0A1B7TAA1</accession>
<evidence type="ECO:0000259" key="7">
    <source>
        <dbReference type="PROSITE" id="PS51192"/>
    </source>
</evidence>
<dbReference type="SMART" id="SM00490">
    <property type="entry name" value="HELICc"/>
    <property type="match status" value="1"/>
</dbReference>
<dbReference type="PROSITE" id="PS51194">
    <property type="entry name" value="HELICASE_CTER"/>
    <property type="match status" value="1"/>
</dbReference>
<dbReference type="InterPro" id="IPR014001">
    <property type="entry name" value="Helicase_ATP-bd"/>
</dbReference>
<evidence type="ECO:0000256" key="4">
    <source>
        <dbReference type="ARBA" id="ARBA00022840"/>
    </source>
</evidence>
<protein>
    <recommendedName>
        <fullName evidence="6">ATP-dependent RNA helicase</fullName>
        <ecNumber evidence="6">3.6.4.13</ecNumber>
    </recommendedName>
</protein>
<evidence type="ECO:0000259" key="8">
    <source>
        <dbReference type="PROSITE" id="PS51194"/>
    </source>
</evidence>
<dbReference type="GO" id="GO:0005524">
    <property type="term" value="F:ATP binding"/>
    <property type="evidence" value="ECO:0007669"/>
    <property type="project" value="UniProtKB-UniRule"/>
</dbReference>
<dbReference type="GO" id="GO:0003723">
    <property type="term" value="F:RNA binding"/>
    <property type="evidence" value="ECO:0007669"/>
    <property type="project" value="UniProtKB-UniRule"/>
</dbReference>
<keyword evidence="1 6" id="KW-0547">Nucleotide-binding</keyword>
<dbReference type="OrthoDB" id="10256233at2759"/>
<sequence>MELRKKFPQTTFFKNQREIKKGIAKKPENITDLEIKLKDQKGDLIDASFKSRIYFPYGSEKLKRLRLVEKDSKLKIAEKIDLSHKIDTFHSLRILPTTRKLINDLIVNDTVLKQLKQEDIKCSDIQMDTIYKMSKIIYTPESKQYLRDLTERQKQQHLKEIALKQNITTGDKVEDLVIEKLLRNEEVNDITVDEDTFKKLPELQSPLVKPIFNNKVIEENSKYAIYNTNIFTIAAETGSGKTIGYLAPLLDYLQIYKNHLEEENLLKNKDPIIRSVIFQPSNELILQVYNFLTLNNKTPLNLNIVKLDSSVSPIDMVRLLKKSKERPIDILICSPDKLGKSLLKYDSTLMKHLANHLEWCIIDESDSLLDLNGSLKELTFFLNRCKRLNTLVTCSATISELFLKNLKQLQIYQSNIERHFIITTNNLHKVNKNLKLYNIDCSLKPFLNDRLKCAQQIIYSIYQKNKKEYENEPYLQKVFNRIIIFVNKKTDVEILAEYLKKESNFANVYGITSEFSLEERNAAIKPFIEVPDENETDIIEEEEEEEEENKPTLTKNRRTYRQFIADSNISIPAYLINNEGANGFIKQSQNSEMQILITTDLLSRGLNFKKIKNLILFSPPKTSSDFIHRCGRICRLGDVGYSKNYYNSQIKAENNNKNEEGGRVYMITDKKETKQQWIRELGGVIKKGKSFV</sequence>
<gene>
    <name evidence="9" type="ORF">HANVADRAFT_57033</name>
</gene>
<dbReference type="EC" id="3.6.4.13" evidence="6"/>
<dbReference type="PANTHER" id="PTHR24031">
    <property type="entry name" value="RNA HELICASE"/>
    <property type="match status" value="1"/>
</dbReference>
<evidence type="ECO:0000256" key="3">
    <source>
        <dbReference type="ARBA" id="ARBA00022806"/>
    </source>
</evidence>
<dbReference type="SMART" id="SM00487">
    <property type="entry name" value="DEXDc"/>
    <property type="match status" value="1"/>
</dbReference>
<dbReference type="SUPFAM" id="SSF52540">
    <property type="entry name" value="P-loop containing nucleoside triphosphate hydrolases"/>
    <property type="match status" value="1"/>
</dbReference>
<proteinExistence type="inferred from homology"/>
<dbReference type="GO" id="GO:0003724">
    <property type="term" value="F:RNA helicase activity"/>
    <property type="evidence" value="ECO:0007669"/>
    <property type="project" value="UniProtKB-EC"/>
</dbReference>
<dbReference type="InterPro" id="IPR011545">
    <property type="entry name" value="DEAD/DEAH_box_helicase_dom"/>
</dbReference>